<dbReference type="Proteomes" id="UP000324222">
    <property type="component" value="Unassembled WGS sequence"/>
</dbReference>
<sequence length="107" mass="11833">MLESPRQVIHSRKSAWVVLLQTGSTPPHSRLVHFIPPFPRPSTPVCHANRIMGRGNIHARTAAIRSSRAQSYIKHIPALGTPLKGLYEAIHGCGEKLWLTVLLPLCS</sequence>
<dbReference type="EMBL" id="VSRR010003438">
    <property type="protein sequence ID" value="MPC36164.1"/>
    <property type="molecule type" value="Genomic_DNA"/>
</dbReference>
<evidence type="ECO:0000313" key="2">
    <source>
        <dbReference type="Proteomes" id="UP000324222"/>
    </source>
</evidence>
<evidence type="ECO:0000313" key="1">
    <source>
        <dbReference type="EMBL" id="MPC36164.1"/>
    </source>
</evidence>
<keyword evidence="2" id="KW-1185">Reference proteome</keyword>
<name>A0A5B7EV21_PORTR</name>
<accession>A0A5B7EV21</accession>
<protein>
    <submittedName>
        <fullName evidence="1">Uncharacterized protein</fullName>
    </submittedName>
</protein>
<reference evidence="1 2" key="1">
    <citation type="submission" date="2019-05" db="EMBL/GenBank/DDBJ databases">
        <title>Another draft genome of Portunus trituberculatus and its Hox gene families provides insights of decapod evolution.</title>
        <authorList>
            <person name="Jeong J.-H."/>
            <person name="Song I."/>
            <person name="Kim S."/>
            <person name="Choi T."/>
            <person name="Kim D."/>
            <person name="Ryu S."/>
            <person name="Kim W."/>
        </authorList>
    </citation>
    <scope>NUCLEOTIDE SEQUENCE [LARGE SCALE GENOMIC DNA]</scope>
    <source>
        <tissue evidence="1">Muscle</tissue>
    </source>
</reference>
<organism evidence="1 2">
    <name type="scientific">Portunus trituberculatus</name>
    <name type="common">Swimming crab</name>
    <name type="synonym">Neptunus trituberculatus</name>
    <dbReference type="NCBI Taxonomy" id="210409"/>
    <lineage>
        <taxon>Eukaryota</taxon>
        <taxon>Metazoa</taxon>
        <taxon>Ecdysozoa</taxon>
        <taxon>Arthropoda</taxon>
        <taxon>Crustacea</taxon>
        <taxon>Multicrustacea</taxon>
        <taxon>Malacostraca</taxon>
        <taxon>Eumalacostraca</taxon>
        <taxon>Eucarida</taxon>
        <taxon>Decapoda</taxon>
        <taxon>Pleocyemata</taxon>
        <taxon>Brachyura</taxon>
        <taxon>Eubrachyura</taxon>
        <taxon>Portunoidea</taxon>
        <taxon>Portunidae</taxon>
        <taxon>Portuninae</taxon>
        <taxon>Portunus</taxon>
    </lineage>
</organism>
<comment type="caution">
    <text evidence="1">The sequence shown here is derived from an EMBL/GenBank/DDBJ whole genome shotgun (WGS) entry which is preliminary data.</text>
</comment>
<gene>
    <name evidence="1" type="ORF">E2C01_029611</name>
</gene>
<proteinExistence type="predicted"/>
<dbReference type="AlphaFoldDB" id="A0A5B7EV21"/>